<keyword evidence="2" id="KW-0732">Signal</keyword>
<feature type="compositionally biased region" description="Low complexity" evidence="1">
    <location>
        <begin position="56"/>
        <end position="65"/>
    </location>
</feature>
<feature type="region of interest" description="Disordered" evidence="1">
    <location>
        <begin position="56"/>
        <end position="126"/>
    </location>
</feature>
<accession>A0A8T4IL21</accession>
<keyword evidence="4" id="KW-1185">Reference proteome</keyword>
<evidence type="ECO:0000313" key="3">
    <source>
        <dbReference type="EMBL" id="MBR7671972.1"/>
    </source>
</evidence>
<evidence type="ECO:0000256" key="1">
    <source>
        <dbReference type="SAM" id="MobiDB-lite"/>
    </source>
</evidence>
<comment type="caution">
    <text evidence="3">The sequence shown here is derived from an EMBL/GenBank/DDBJ whole genome shotgun (WGS) entry which is preliminary data.</text>
</comment>
<feature type="chain" id="PRO_5035850920" description="Secreted protein" evidence="2">
    <location>
        <begin position="31"/>
        <end position="167"/>
    </location>
</feature>
<name>A0A8T4IL21_9ACTN</name>
<sequence length="167" mass="15894">MRASVASSIGVACAAALLLPFAPSAPSVPAAPTSASGLSVQGAAGAPVAADAASADVPAAGAPAARADRAAHGSPASAGRDGQLPGSTQSLRLAPLSALSSAPRDNSRALSAPSGSPPGGEGLAPKKVEPFSLVGVVWDDAATDLHGDIQVPPVGPSAARLGARTDL</sequence>
<organism evidence="3 4">
    <name type="scientific">Streptomyces daliensis</name>
    <dbReference type="NCBI Taxonomy" id="299421"/>
    <lineage>
        <taxon>Bacteria</taxon>
        <taxon>Bacillati</taxon>
        <taxon>Actinomycetota</taxon>
        <taxon>Actinomycetes</taxon>
        <taxon>Kitasatosporales</taxon>
        <taxon>Streptomycetaceae</taxon>
        <taxon>Streptomyces</taxon>
    </lineage>
</organism>
<reference evidence="3" key="1">
    <citation type="submission" date="2021-04" db="EMBL/GenBank/DDBJ databases">
        <title>Sequencing of actinobacteria type strains.</title>
        <authorList>
            <person name="Nguyen G.-S."/>
            <person name="Wentzel A."/>
        </authorList>
    </citation>
    <scope>NUCLEOTIDE SEQUENCE</scope>
    <source>
        <strain evidence="3">DSM 42095</strain>
    </source>
</reference>
<proteinExistence type="predicted"/>
<dbReference type="EMBL" id="JAGSMN010000055">
    <property type="protein sequence ID" value="MBR7671972.1"/>
    <property type="molecule type" value="Genomic_DNA"/>
</dbReference>
<feature type="compositionally biased region" description="Low complexity" evidence="1">
    <location>
        <begin position="90"/>
        <end position="114"/>
    </location>
</feature>
<dbReference type="Proteomes" id="UP000675554">
    <property type="component" value="Unassembled WGS sequence"/>
</dbReference>
<evidence type="ECO:0008006" key="5">
    <source>
        <dbReference type="Google" id="ProtNLM"/>
    </source>
</evidence>
<feature type="region of interest" description="Disordered" evidence="1">
    <location>
        <begin position="148"/>
        <end position="167"/>
    </location>
</feature>
<dbReference type="AlphaFoldDB" id="A0A8T4IL21"/>
<feature type="non-terminal residue" evidence="3">
    <location>
        <position position="167"/>
    </location>
</feature>
<evidence type="ECO:0000313" key="4">
    <source>
        <dbReference type="Proteomes" id="UP000675554"/>
    </source>
</evidence>
<protein>
    <recommendedName>
        <fullName evidence="5">Secreted protein</fullName>
    </recommendedName>
</protein>
<gene>
    <name evidence="3" type="ORF">KDA82_02740</name>
</gene>
<feature type="signal peptide" evidence="2">
    <location>
        <begin position="1"/>
        <end position="30"/>
    </location>
</feature>
<evidence type="ECO:0000256" key="2">
    <source>
        <dbReference type="SAM" id="SignalP"/>
    </source>
</evidence>